<keyword evidence="3 9" id="KW-0812">Transmembrane</keyword>
<evidence type="ECO:0000313" key="11">
    <source>
        <dbReference type="Proteomes" id="UP000249949"/>
    </source>
</evidence>
<accession>A0A2Z2HIK3</accession>
<dbReference type="Pfam" id="PF02416">
    <property type="entry name" value="TatA_B_E"/>
    <property type="match status" value="1"/>
</dbReference>
<feature type="compositionally biased region" description="Basic and acidic residues" evidence="8">
    <location>
        <begin position="87"/>
        <end position="100"/>
    </location>
</feature>
<dbReference type="EMBL" id="CP021324">
    <property type="protein sequence ID" value="ARS64002.1"/>
    <property type="molecule type" value="Genomic_DNA"/>
</dbReference>
<keyword evidence="6" id="KW-0811">Translocation</keyword>
<dbReference type="Proteomes" id="UP000249949">
    <property type="component" value="Chromosome"/>
</dbReference>
<organism evidence="10 11">
    <name type="scientific">Candidatus Nitrosomarinus catalinensis</name>
    <dbReference type="NCBI Taxonomy" id="1898749"/>
    <lineage>
        <taxon>Archaea</taxon>
        <taxon>Nitrososphaerota</taxon>
        <taxon>Nitrososphaeria</taxon>
        <taxon>Nitrosopumilales</taxon>
        <taxon>Nitrosopumilaceae</taxon>
        <taxon>Candidatus Nitrosomarinus</taxon>
    </lineage>
</organism>
<proteinExistence type="predicted"/>
<gene>
    <name evidence="10" type="primary">tatA</name>
    <name evidence="10" type="ORF">NMSP_0379</name>
</gene>
<evidence type="ECO:0000256" key="6">
    <source>
        <dbReference type="ARBA" id="ARBA00023010"/>
    </source>
</evidence>
<dbReference type="KEGG" id="nct:NMSP_0379"/>
<dbReference type="InterPro" id="IPR003369">
    <property type="entry name" value="TatA/B/E"/>
</dbReference>
<keyword evidence="11" id="KW-1185">Reference proteome</keyword>
<keyword evidence="5 9" id="KW-1133">Transmembrane helix</keyword>
<dbReference type="OrthoDB" id="10785at2157"/>
<evidence type="ECO:0000256" key="8">
    <source>
        <dbReference type="SAM" id="MobiDB-lite"/>
    </source>
</evidence>
<dbReference type="GO" id="GO:0016020">
    <property type="term" value="C:membrane"/>
    <property type="evidence" value="ECO:0007669"/>
    <property type="project" value="UniProtKB-ARBA"/>
</dbReference>
<dbReference type="AlphaFoldDB" id="A0A2Z2HIK3"/>
<evidence type="ECO:0000256" key="4">
    <source>
        <dbReference type="ARBA" id="ARBA00022927"/>
    </source>
</evidence>
<name>A0A2Z2HIK3_9ARCH</name>
<evidence type="ECO:0000256" key="9">
    <source>
        <dbReference type="SAM" id="Phobius"/>
    </source>
</evidence>
<dbReference type="GO" id="GO:0015031">
    <property type="term" value="P:protein transport"/>
    <property type="evidence" value="ECO:0007669"/>
    <property type="project" value="UniProtKB-KW"/>
</dbReference>
<evidence type="ECO:0000256" key="7">
    <source>
        <dbReference type="ARBA" id="ARBA00023136"/>
    </source>
</evidence>
<dbReference type="RefSeq" id="WP_086907193.1">
    <property type="nucleotide sequence ID" value="NZ_CP021324.1"/>
</dbReference>
<evidence type="ECO:0000256" key="2">
    <source>
        <dbReference type="ARBA" id="ARBA00022448"/>
    </source>
</evidence>
<evidence type="ECO:0000256" key="5">
    <source>
        <dbReference type="ARBA" id="ARBA00022989"/>
    </source>
</evidence>
<sequence>MLEYSLNIGGSEWMIIIFVAVVLVLGTGKLPGAAKKMGKVVSEYNNAKNEIQQQMKEVTEEVPKISGPVETEREKLEMIAKSAGIKTEGKTDDEIQKEISAKMGQKTTDTSEKK</sequence>
<feature type="region of interest" description="Disordered" evidence="8">
    <location>
        <begin position="80"/>
        <end position="114"/>
    </location>
</feature>
<keyword evidence="4" id="KW-0653">Protein transport</keyword>
<evidence type="ECO:0000313" key="10">
    <source>
        <dbReference type="EMBL" id="ARS64002.1"/>
    </source>
</evidence>
<reference evidence="10 11" key="1">
    <citation type="journal article" date="2017" name="Environ. Microbiol.">
        <title>Genome and epigenome of a novel marine Thaumarchaeota strain suggest viral infection, phosphorothioation DNA modification and multiple restriction systems.</title>
        <authorList>
            <person name="Ahlgren N.A."/>
            <person name="Chen Y."/>
            <person name="Needham D.M."/>
            <person name="Parada A.E."/>
            <person name="Sachdeva R."/>
            <person name="Trinh V."/>
            <person name="Chen T."/>
            <person name="Fuhrman J.A."/>
        </authorList>
    </citation>
    <scope>NUCLEOTIDE SEQUENCE [LARGE SCALE GENOMIC DNA]</scope>
    <source>
        <strain evidence="10 11">SPOT01</strain>
    </source>
</reference>
<dbReference type="Gene3D" id="1.20.5.3310">
    <property type="match status" value="1"/>
</dbReference>
<keyword evidence="7 9" id="KW-0472">Membrane</keyword>
<feature type="transmembrane region" description="Helical" evidence="9">
    <location>
        <begin position="12"/>
        <end position="30"/>
    </location>
</feature>
<comment type="subcellular location">
    <subcellularLocation>
        <location evidence="1">Membrane</location>
        <topology evidence="1">Single-pass membrane protein</topology>
    </subcellularLocation>
</comment>
<evidence type="ECO:0000256" key="1">
    <source>
        <dbReference type="ARBA" id="ARBA00004167"/>
    </source>
</evidence>
<evidence type="ECO:0000256" key="3">
    <source>
        <dbReference type="ARBA" id="ARBA00022692"/>
    </source>
</evidence>
<dbReference type="GeneID" id="32900876"/>
<protein>
    <submittedName>
        <fullName evidence="10">Sec-independent protein translocase protein TatA</fullName>
    </submittedName>
</protein>
<keyword evidence="2" id="KW-0813">Transport</keyword>